<dbReference type="Gene3D" id="3.30.1360.100">
    <property type="entry name" value="General secretion pathway protein M, EpsM"/>
    <property type="match status" value="1"/>
</dbReference>
<keyword evidence="6 11" id="KW-0812">Transmembrane</keyword>
<keyword evidence="15" id="KW-1185">Reference proteome</keyword>
<evidence type="ECO:0000256" key="11">
    <source>
        <dbReference type="SAM" id="Phobius"/>
    </source>
</evidence>
<feature type="domain" description="GspL periplasmic" evidence="13">
    <location>
        <begin position="251"/>
        <end position="405"/>
    </location>
</feature>
<evidence type="ECO:0000256" key="9">
    <source>
        <dbReference type="ARBA" id="ARBA00023136"/>
    </source>
</evidence>
<feature type="domain" description="GspL cytoplasmic actin-ATPase-like" evidence="12">
    <location>
        <begin position="5"/>
        <end position="245"/>
    </location>
</feature>
<evidence type="ECO:0000256" key="2">
    <source>
        <dbReference type="ARBA" id="ARBA00005318"/>
    </source>
</evidence>
<keyword evidence="9 11" id="KW-0472">Membrane</keyword>
<dbReference type="Pfam" id="PF05134">
    <property type="entry name" value="T2SSL"/>
    <property type="match status" value="1"/>
</dbReference>
<dbReference type="RefSeq" id="WP_110199646.1">
    <property type="nucleotide sequence ID" value="NZ_QICH01000001.1"/>
</dbReference>
<keyword evidence="3 10" id="KW-0813">Transport</keyword>
<sequence>MKERLFIRFTSDEKSLQWGILLASSEKQASFKQEGELLLEDVETLAEVITEQQIVLMIPAHRVKCFNVQAPTKNRKHLEKAIPYQLEEQVLDSVDSQHFALGAFDEQDRLAVNVIDKNYFSELVALLKDAGIEPDYVVSEAACLPSYKDAWTALVEEQVLVRQEQNNFWSADQGLVEQLLKLELQTDELSVTQALRIYTTELSQIDLETIPGLATQKDSVDNAFLFLATNFDDKAINLLQQEFASQKKTQRNYGVWKLPAIAASILILLGIIFTVSHIIHLNKQLSVVEEQTLAETKKLYPSLPLTTAVIQINNSYRTIGGDSGSSVSFAGLMEQSVTSMDTKSIKFSQIEYIASRGQLSLDVTAESYDVLTKSQRNLEAAGLKVDMRNASENGGVWTARITVGAK</sequence>
<dbReference type="Proteomes" id="UP000247689">
    <property type="component" value="Unassembled WGS sequence"/>
</dbReference>
<evidence type="ECO:0000256" key="5">
    <source>
        <dbReference type="ARBA" id="ARBA00022519"/>
    </source>
</evidence>
<accession>A0A318DCZ9</accession>
<dbReference type="InterPro" id="IPR007812">
    <property type="entry name" value="T2SS_protein-GspL"/>
</dbReference>
<dbReference type="InterPro" id="IPR043129">
    <property type="entry name" value="ATPase_NBD"/>
</dbReference>
<dbReference type="GO" id="GO:0015628">
    <property type="term" value="P:protein secretion by the type II secretion system"/>
    <property type="evidence" value="ECO:0007669"/>
    <property type="project" value="InterPro"/>
</dbReference>
<evidence type="ECO:0000256" key="6">
    <source>
        <dbReference type="ARBA" id="ARBA00022692"/>
    </source>
</evidence>
<evidence type="ECO:0000256" key="4">
    <source>
        <dbReference type="ARBA" id="ARBA00022475"/>
    </source>
</evidence>
<dbReference type="GO" id="GO:0009276">
    <property type="term" value="C:Gram-negative-bacterium-type cell wall"/>
    <property type="evidence" value="ECO:0007669"/>
    <property type="project" value="InterPro"/>
</dbReference>
<evidence type="ECO:0000259" key="12">
    <source>
        <dbReference type="Pfam" id="PF05134"/>
    </source>
</evidence>
<dbReference type="Pfam" id="PF12693">
    <property type="entry name" value="GspL_C"/>
    <property type="match status" value="1"/>
</dbReference>
<evidence type="ECO:0000256" key="8">
    <source>
        <dbReference type="ARBA" id="ARBA00022989"/>
    </source>
</evidence>
<dbReference type="Gene3D" id="3.30.420.380">
    <property type="match status" value="1"/>
</dbReference>
<dbReference type="CDD" id="cd24017">
    <property type="entry name" value="ASKHA_T2SSL_N"/>
    <property type="match status" value="1"/>
</dbReference>
<keyword evidence="8 11" id="KW-1133">Transmembrane helix</keyword>
<dbReference type="AlphaFoldDB" id="A0A318DCZ9"/>
<evidence type="ECO:0000259" key="13">
    <source>
        <dbReference type="Pfam" id="PF12693"/>
    </source>
</evidence>
<evidence type="ECO:0000256" key="7">
    <source>
        <dbReference type="ARBA" id="ARBA00022927"/>
    </source>
</evidence>
<evidence type="ECO:0000256" key="1">
    <source>
        <dbReference type="ARBA" id="ARBA00004377"/>
    </source>
</evidence>
<feature type="transmembrane region" description="Helical" evidence="11">
    <location>
        <begin position="255"/>
        <end position="279"/>
    </location>
</feature>
<dbReference type="PIRSF" id="PIRSF015761">
    <property type="entry name" value="Protein_L"/>
    <property type="match status" value="1"/>
</dbReference>
<organism evidence="14 15">
    <name type="scientific">Kangiella spongicola</name>
    <dbReference type="NCBI Taxonomy" id="796379"/>
    <lineage>
        <taxon>Bacteria</taxon>
        <taxon>Pseudomonadati</taxon>
        <taxon>Pseudomonadota</taxon>
        <taxon>Gammaproteobacteria</taxon>
        <taxon>Kangiellales</taxon>
        <taxon>Kangiellaceae</taxon>
        <taxon>Kangiella</taxon>
    </lineage>
</organism>
<dbReference type="InterPro" id="IPR024230">
    <property type="entry name" value="GspL_cyto_dom"/>
</dbReference>
<gene>
    <name evidence="14" type="ORF">DL796_02480</name>
</gene>
<comment type="subcellular location">
    <subcellularLocation>
        <location evidence="1">Cell inner membrane</location>
        <topology evidence="1">Single-pass membrane protein</topology>
    </subcellularLocation>
</comment>
<dbReference type="OrthoDB" id="7011844at2"/>
<evidence type="ECO:0000256" key="3">
    <source>
        <dbReference type="ARBA" id="ARBA00022448"/>
    </source>
</evidence>
<comment type="caution">
    <text evidence="14">The sequence shown here is derived from an EMBL/GenBank/DDBJ whole genome shotgun (WGS) entry which is preliminary data.</text>
</comment>
<reference evidence="14 15" key="1">
    <citation type="submission" date="2018-05" db="EMBL/GenBank/DDBJ databases">
        <title>Kangiella spongicola genome sequence.</title>
        <authorList>
            <person name="Maclea K.S."/>
            <person name="Goen A.E."/>
            <person name="Kelley C."/>
            <person name="Underriner A."/>
            <person name="Silverwood T."/>
            <person name="Trachtenberg A.M."/>
        </authorList>
    </citation>
    <scope>NUCLEOTIDE SEQUENCE [LARGE SCALE GENOMIC DNA]</scope>
    <source>
        <strain evidence="14 15">ATCC BAA-2076</strain>
    </source>
</reference>
<keyword evidence="5" id="KW-0997">Cell inner membrane</keyword>
<comment type="function">
    <text evidence="10">Inner membrane component of the type II secretion system required for the energy-dependent secretion of extracellular factors such as proteases and toxins from the periplasm.</text>
</comment>
<dbReference type="InterPro" id="IPR025691">
    <property type="entry name" value="GspL_pp_dom"/>
</dbReference>
<name>A0A318DCZ9_9GAMM</name>
<dbReference type="EMBL" id="QICH01000001">
    <property type="protein sequence ID" value="PXF64029.1"/>
    <property type="molecule type" value="Genomic_DNA"/>
</dbReference>
<dbReference type="SUPFAM" id="SSF53067">
    <property type="entry name" value="Actin-like ATPase domain"/>
    <property type="match status" value="1"/>
</dbReference>
<comment type="similarity">
    <text evidence="2 10">Belongs to the GSP L family.</text>
</comment>
<evidence type="ECO:0000256" key="10">
    <source>
        <dbReference type="PIRNR" id="PIRNR015761"/>
    </source>
</evidence>
<keyword evidence="4" id="KW-1003">Cell membrane</keyword>
<dbReference type="GO" id="GO:0015627">
    <property type="term" value="C:type II protein secretion system complex"/>
    <property type="evidence" value="ECO:0007669"/>
    <property type="project" value="InterPro"/>
</dbReference>
<dbReference type="NCBIfam" id="TIGR01709">
    <property type="entry name" value="typeII_sec_gspL"/>
    <property type="match status" value="1"/>
</dbReference>
<evidence type="ECO:0000313" key="14">
    <source>
        <dbReference type="EMBL" id="PXF64029.1"/>
    </source>
</evidence>
<keyword evidence="7 10" id="KW-0653">Protein transport</keyword>
<dbReference type="GO" id="GO:0005886">
    <property type="term" value="C:plasma membrane"/>
    <property type="evidence" value="ECO:0007669"/>
    <property type="project" value="UniProtKB-SubCell"/>
</dbReference>
<protein>
    <recommendedName>
        <fullName evidence="10">Type II secretion system protein L</fullName>
        <shortName evidence="10">T2SS protein L</shortName>
    </recommendedName>
</protein>
<proteinExistence type="inferred from homology"/>
<evidence type="ECO:0000313" key="15">
    <source>
        <dbReference type="Proteomes" id="UP000247689"/>
    </source>
</evidence>